<keyword evidence="5 6" id="KW-0472">Membrane</keyword>
<dbReference type="EMBL" id="CP116942">
    <property type="protein sequence ID" value="WCO67192.1"/>
    <property type="molecule type" value="Genomic_DNA"/>
</dbReference>
<feature type="transmembrane region" description="Helical" evidence="6">
    <location>
        <begin position="39"/>
        <end position="61"/>
    </location>
</feature>
<dbReference type="GO" id="GO:0031460">
    <property type="term" value="P:glycine betaine transport"/>
    <property type="evidence" value="ECO:0007669"/>
    <property type="project" value="TreeGrafter"/>
</dbReference>
<comment type="similarity">
    <text evidence="6">Belongs to the binding-protein-dependent transport system permease family.</text>
</comment>
<proteinExistence type="inferred from homology"/>
<feature type="transmembrane region" description="Helical" evidence="6">
    <location>
        <begin position="68"/>
        <end position="89"/>
    </location>
</feature>
<evidence type="ECO:0000313" key="8">
    <source>
        <dbReference type="EMBL" id="WCO67192.1"/>
    </source>
</evidence>
<dbReference type="Pfam" id="PF00528">
    <property type="entry name" value="BPD_transp_1"/>
    <property type="match status" value="1"/>
</dbReference>
<feature type="transmembrane region" description="Helical" evidence="6">
    <location>
        <begin position="195"/>
        <end position="218"/>
    </location>
</feature>
<dbReference type="PANTHER" id="PTHR30177">
    <property type="entry name" value="GLYCINE BETAINE/L-PROLINE TRANSPORT SYSTEM PERMEASE PROTEIN PROW"/>
    <property type="match status" value="1"/>
</dbReference>
<dbReference type="Gene3D" id="1.10.3720.10">
    <property type="entry name" value="MetI-like"/>
    <property type="match status" value="1"/>
</dbReference>
<evidence type="ECO:0000256" key="3">
    <source>
        <dbReference type="ARBA" id="ARBA00022692"/>
    </source>
</evidence>
<accession>A0AAF0BTU0</accession>
<dbReference type="RefSeq" id="WP_272736714.1">
    <property type="nucleotide sequence ID" value="NZ_CP116942.1"/>
</dbReference>
<dbReference type="InterPro" id="IPR051204">
    <property type="entry name" value="ABC_transp_perm/SBD"/>
</dbReference>
<keyword evidence="3 6" id="KW-0812">Transmembrane</keyword>
<feature type="domain" description="ABC transmembrane type-1" evidence="7">
    <location>
        <begin position="35"/>
        <end position="213"/>
    </location>
</feature>
<gene>
    <name evidence="8" type="ORF">PO878_00460</name>
</gene>
<feature type="transmembrane region" description="Helical" evidence="6">
    <location>
        <begin position="95"/>
        <end position="113"/>
    </location>
</feature>
<keyword evidence="2 6" id="KW-0813">Transport</keyword>
<evidence type="ECO:0000256" key="6">
    <source>
        <dbReference type="RuleBase" id="RU363032"/>
    </source>
</evidence>
<keyword evidence="9" id="KW-1185">Reference proteome</keyword>
<dbReference type="AlphaFoldDB" id="A0AAF0BTU0"/>
<evidence type="ECO:0000256" key="1">
    <source>
        <dbReference type="ARBA" id="ARBA00004141"/>
    </source>
</evidence>
<dbReference type="CDD" id="cd06261">
    <property type="entry name" value="TM_PBP2"/>
    <property type="match status" value="1"/>
</dbReference>
<dbReference type="PANTHER" id="PTHR30177:SF4">
    <property type="entry name" value="OSMOPROTECTANT IMPORT PERMEASE PROTEIN OSMW"/>
    <property type="match status" value="1"/>
</dbReference>
<reference evidence="8" key="1">
    <citation type="submission" date="2023-01" db="EMBL/GenBank/DDBJ databases">
        <title>The diversity of Class Acidimicrobiia in South China Sea sediment environments and the proposal of Iamia marina sp. nov., a novel species of the genus Iamia.</title>
        <authorList>
            <person name="He Y."/>
            <person name="Tian X."/>
        </authorList>
    </citation>
    <scope>NUCLEOTIDE SEQUENCE</scope>
    <source>
        <strain evidence="8">DSM 19957</strain>
    </source>
</reference>
<protein>
    <submittedName>
        <fullName evidence="8">ABC transporter permease</fullName>
    </submittedName>
</protein>
<keyword evidence="4 6" id="KW-1133">Transmembrane helix</keyword>
<dbReference type="Proteomes" id="UP001216390">
    <property type="component" value="Chromosome"/>
</dbReference>
<comment type="subcellular location">
    <subcellularLocation>
        <location evidence="6">Cell membrane</location>
        <topology evidence="6">Multi-pass membrane protein</topology>
    </subcellularLocation>
    <subcellularLocation>
        <location evidence="1">Membrane</location>
        <topology evidence="1">Multi-pass membrane protein</topology>
    </subcellularLocation>
</comment>
<dbReference type="KEGG" id="ima:PO878_00460"/>
<dbReference type="GO" id="GO:0055085">
    <property type="term" value="P:transmembrane transport"/>
    <property type="evidence" value="ECO:0007669"/>
    <property type="project" value="InterPro"/>
</dbReference>
<evidence type="ECO:0000256" key="4">
    <source>
        <dbReference type="ARBA" id="ARBA00022989"/>
    </source>
</evidence>
<evidence type="ECO:0000256" key="5">
    <source>
        <dbReference type="ARBA" id="ARBA00023136"/>
    </source>
</evidence>
<evidence type="ECO:0000256" key="2">
    <source>
        <dbReference type="ARBA" id="ARBA00022448"/>
    </source>
</evidence>
<dbReference type="SUPFAM" id="SSF161098">
    <property type="entry name" value="MetI-like"/>
    <property type="match status" value="1"/>
</dbReference>
<evidence type="ECO:0000259" key="7">
    <source>
        <dbReference type="PROSITE" id="PS50928"/>
    </source>
</evidence>
<name>A0AAF0BTU0_9ACTN</name>
<sequence>MTLASALVLGRVTDRWWWGEWVGRPSNRELIVDATREHVILTVAAVLIGLVLAVPAAITVLRHPALKGWVLGTSGVLYTIPSLALYAMLVPYTGLSRTTALVPLVLYTLLILVRNTLTGLEQVPDDVRDAADGMGLSPRQRLWKVEIPLALPSIMAGIRIAAVSTIGLVTIAALVGLGGLGQLILVGLNRPIRTAVTVGIALSIILAVGADVALAALGRKLTPWSVRRTRTGRRVLVEDPEAADEVATLPDGAVGA</sequence>
<dbReference type="InterPro" id="IPR000515">
    <property type="entry name" value="MetI-like"/>
</dbReference>
<evidence type="ECO:0000313" key="9">
    <source>
        <dbReference type="Proteomes" id="UP001216390"/>
    </source>
</evidence>
<dbReference type="InterPro" id="IPR035906">
    <property type="entry name" value="MetI-like_sf"/>
</dbReference>
<dbReference type="PROSITE" id="PS50928">
    <property type="entry name" value="ABC_TM1"/>
    <property type="match status" value="1"/>
</dbReference>
<feature type="transmembrane region" description="Helical" evidence="6">
    <location>
        <begin position="149"/>
        <end position="175"/>
    </location>
</feature>
<organism evidence="8 9">
    <name type="scientific">Iamia majanohamensis</name>
    <dbReference type="NCBI Taxonomy" id="467976"/>
    <lineage>
        <taxon>Bacteria</taxon>
        <taxon>Bacillati</taxon>
        <taxon>Actinomycetota</taxon>
        <taxon>Acidimicrobiia</taxon>
        <taxon>Acidimicrobiales</taxon>
        <taxon>Iamiaceae</taxon>
        <taxon>Iamia</taxon>
    </lineage>
</organism>
<dbReference type="GO" id="GO:0005886">
    <property type="term" value="C:plasma membrane"/>
    <property type="evidence" value="ECO:0007669"/>
    <property type="project" value="UniProtKB-SubCell"/>
</dbReference>